<proteinExistence type="predicted"/>
<comment type="caution">
    <text evidence="1">The sequence shown here is derived from an EMBL/GenBank/DDBJ whole genome shotgun (WGS) entry which is preliminary data.</text>
</comment>
<gene>
    <name evidence="1" type="ORF">QR680_018392</name>
</gene>
<evidence type="ECO:0000313" key="1">
    <source>
        <dbReference type="EMBL" id="KAK0406144.1"/>
    </source>
</evidence>
<accession>A0AA39LR18</accession>
<name>A0AA39LR18_9BILA</name>
<evidence type="ECO:0000313" key="2">
    <source>
        <dbReference type="Proteomes" id="UP001175271"/>
    </source>
</evidence>
<reference evidence="1" key="1">
    <citation type="submission" date="2023-06" db="EMBL/GenBank/DDBJ databases">
        <title>Genomic analysis of the entomopathogenic nematode Steinernema hermaphroditum.</title>
        <authorList>
            <person name="Schwarz E.M."/>
            <person name="Heppert J.K."/>
            <person name="Baniya A."/>
            <person name="Schwartz H.T."/>
            <person name="Tan C.-H."/>
            <person name="Antoshechkin I."/>
            <person name="Sternberg P.W."/>
            <person name="Goodrich-Blair H."/>
            <person name="Dillman A.R."/>
        </authorList>
    </citation>
    <scope>NUCLEOTIDE SEQUENCE</scope>
    <source>
        <strain evidence="1">PS9179</strain>
        <tissue evidence="1">Whole animal</tissue>
    </source>
</reference>
<dbReference type="AlphaFoldDB" id="A0AA39LR18"/>
<keyword evidence="2" id="KW-1185">Reference proteome</keyword>
<dbReference type="Proteomes" id="UP001175271">
    <property type="component" value="Unassembled WGS sequence"/>
</dbReference>
<dbReference type="EMBL" id="JAUCMV010000004">
    <property type="protein sequence ID" value="KAK0406144.1"/>
    <property type="molecule type" value="Genomic_DNA"/>
</dbReference>
<protein>
    <submittedName>
        <fullName evidence="1">Uncharacterized protein</fullName>
    </submittedName>
</protein>
<organism evidence="1 2">
    <name type="scientific">Steinernema hermaphroditum</name>
    <dbReference type="NCBI Taxonomy" id="289476"/>
    <lineage>
        <taxon>Eukaryota</taxon>
        <taxon>Metazoa</taxon>
        <taxon>Ecdysozoa</taxon>
        <taxon>Nematoda</taxon>
        <taxon>Chromadorea</taxon>
        <taxon>Rhabditida</taxon>
        <taxon>Tylenchina</taxon>
        <taxon>Panagrolaimomorpha</taxon>
        <taxon>Strongyloidoidea</taxon>
        <taxon>Steinernematidae</taxon>
        <taxon>Steinernema</taxon>
    </lineage>
</organism>
<sequence>MVFGTVIIRNQSAVHRVPVGYFEQSANITIERVYCFVQRRSVSDIALKAAPIDWSLNSSAVLNFRHARRSPPRHLHGRFRLRCFGRGHHHQFQCNHHVFSQYDRI</sequence>